<evidence type="ECO:0000313" key="1">
    <source>
        <dbReference type="EMBL" id="JAH45787.1"/>
    </source>
</evidence>
<dbReference type="AlphaFoldDB" id="A0A0E9SX19"/>
<sequence length="23" mass="2690">MQNNLGAQQYRTVKLTAWKLVNI</sequence>
<accession>A0A0E9SX19</accession>
<dbReference type="EMBL" id="GBXM01062790">
    <property type="protein sequence ID" value="JAH45787.1"/>
    <property type="molecule type" value="Transcribed_RNA"/>
</dbReference>
<protein>
    <submittedName>
        <fullName evidence="1">Uncharacterized protein</fullName>
    </submittedName>
</protein>
<proteinExistence type="predicted"/>
<reference evidence="1" key="2">
    <citation type="journal article" date="2015" name="Fish Shellfish Immunol.">
        <title>Early steps in the European eel (Anguilla anguilla)-Vibrio vulnificus interaction in the gills: Role of the RtxA13 toxin.</title>
        <authorList>
            <person name="Callol A."/>
            <person name="Pajuelo D."/>
            <person name="Ebbesson L."/>
            <person name="Teles M."/>
            <person name="MacKenzie S."/>
            <person name="Amaro C."/>
        </authorList>
    </citation>
    <scope>NUCLEOTIDE SEQUENCE</scope>
</reference>
<reference evidence="1" key="1">
    <citation type="submission" date="2014-11" db="EMBL/GenBank/DDBJ databases">
        <authorList>
            <person name="Amaro Gonzalez C."/>
        </authorList>
    </citation>
    <scope>NUCLEOTIDE SEQUENCE</scope>
</reference>
<name>A0A0E9SX19_ANGAN</name>
<organism evidence="1">
    <name type="scientific">Anguilla anguilla</name>
    <name type="common">European freshwater eel</name>
    <name type="synonym">Muraena anguilla</name>
    <dbReference type="NCBI Taxonomy" id="7936"/>
    <lineage>
        <taxon>Eukaryota</taxon>
        <taxon>Metazoa</taxon>
        <taxon>Chordata</taxon>
        <taxon>Craniata</taxon>
        <taxon>Vertebrata</taxon>
        <taxon>Euteleostomi</taxon>
        <taxon>Actinopterygii</taxon>
        <taxon>Neopterygii</taxon>
        <taxon>Teleostei</taxon>
        <taxon>Anguilliformes</taxon>
        <taxon>Anguillidae</taxon>
        <taxon>Anguilla</taxon>
    </lineage>
</organism>